<evidence type="ECO:0000313" key="1">
    <source>
        <dbReference type="EMBL" id="MBY6275976.1"/>
    </source>
</evidence>
<name>A0A953LH80_SYMTR</name>
<sequence length="67" mass="8010">MQYLVFEFPSEKELRDTVKKLWDGYNVSGEMAIKPIGNGKWRLEMYTEKELRESTLEKFADYRIEGD</sequence>
<proteinExistence type="predicted"/>
<reference evidence="1" key="1">
    <citation type="submission" date="2017-11" db="EMBL/GenBank/DDBJ databases">
        <title>Three new genomes from thermophilic consortium.</title>
        <authorList>
            <person name="Quaggio R."/>
            <person name="Amgarten D."/>
            <person name="Setubal J.C."/>
        </authorList>
    </citation>
    <scope>NUCLEOTIDE SEQUENCE</scope>
    <source>
        <strain evidence="1">ZCTH01-B2</strain>
    </source>
</reference>
<organism evidence="1 2">
    <name type="scientific">Symbiobacterium thermophilum</name>
    <dbReference type="NCBI Taxonomy" id="2734"/>
    <lineage>
        <taxon>Bacteria</taxon>
        <taxon>Bacillati</taxon>
        <taxon>Bacillota</taxon>
        <taxon>Clostridia</taxon>
        <taxon>Eubacteriales</taxon>
        <taxon>Symbiobacteriaceae</taxon>
        <taxon>Symbiobacterium</taxon>
    </lineage>
</organism>
<accession>A0A953LH80</accession>
<dbReference type="AlphaFoldDB" id="A0A953LH80"/>
<evidence type="ECO:0000313" key="2">
    <source>
        <dbReference type="Proteomes" id="UP000732377"/>
    </source>
</evidence>
<dbReference type="RefSeq" id="WP_011194982.1">
    <property type="nucleotide sequence ID" value="NZ_JACSIR010000071.1"/>
</dbReference>
<comment type="caution">
    <text evidence="1">The sequence shown here is derived from an EMBL/GenBank/DDBJ whole genome shotgun (WGS) entry which is preliminary data.</text>
</comment>
<dbReference type="Proteomes" id="UP000732377">
    <property type="component" value="Unassembled WGS sequence"/>
</dbReference>
<protein>
    <submittedName>
        <fullName evidence="1">Uncharacterized protein</fullName>
    </submittedName>
</protein>
<gene>
    <name evidence="1" type="ORF">CWE10_07085</name>
</gene>
<dbReference type="EMBL" id="PIUK01000050">
    <property type="protein sequence ID" value="MBY6275976.1"/>
    <property type="molecule type" value="Genomic_DNA"/>
</dbReference>
<dbReference type="OMA" id="LEMYTEK"/>